<comment type="caution">
    <text evidence="1">The sequence shown here is derived from an EMBL/GenBank/DDBJ whole genome shotgun (WGS) entry which is preliminary data.</text>
</comment>
<sequence length="239" mass="27908">MGRTPCCSKDQKLNRGAWTAAEDQILRDYIETHGAGKWRNIPKEAGLKRCGKSCRLRWLNYLRPDIKRGNISQEEEDLIIRLHKLLGNRWSLIAGRLPGRTDNEIKNYWNTTLRKKVRSGEQSKECKDEEKKTTHLTNVKPLSCTYEDQKVANTETQNSNRTDPSITSEETSNNLQQYSTQFNFGELLQSYTLDSEFWKQQCHFDYPREADSGGWFHFDQPVSFSEEMLKDWIADDSFL</sequence>
<proteinExistence type="predicted"/>
<reference evidence="1 2" key="1">
    <citation type="journal article" date="2023" name="Science">
        <title>Complex scaffold remodeling in plant triterpene biosynthesis.</title>
        <authorList>
            <person name="De La Pena R."/>
            <person name="Hodgson H."/>
            <person name="Liu J.C."/>
            <person name="Stephenson M.J."/>
            <person name="Martin A.C."/>
            <person name="Owen C."/>
            <person name="Harkess A."/>
            <person name="Leebens-Mack J."/>
            <person name="Jimenez L.E."/>
            <person name="Osbourn A."/>
            <person name="Sattely E.S."/>
        </authorList>
    </citation>
    <scope>NUCLEOTIDE SEQUENCE [LARGE SCALE GENOMIC DNA]</scope>
    <source>
        <strain evidence="2">cv. JPN11</strain>
        <tissue evidence="1">Leaf</tissue>
    </source>
</reference>
<dbReference type="Proteomes" id="UP001164539">
    <property type="component" value="Chromosome 10"/>
</dbReference>
<accession>A0ACC1XC80</accession>
<organism evidence="1 2">
    <name type="scientific">Melia azedarach</name>
    <name type="common">Chinaberry tree</name>
    <dbReference type="NCBI Taxonomy" id="155640"/>
    <lineage>
        <taxon>Eukaryota</taxon>
        <taxon>Viridiplantae</taxon>
        <taxon>Streptophyta</taxon>
        <taxon>Embryophyta</taxon>
        <taxon>Tracheophyta</taxon>
        <taxon>Spermatophyta</taxon>
        <taxon>Magnoliopsida</taxon>
        <taxon>eudicotyledons</taxon>
        <taxon>Gunneridae</taxon>
        <taxon>Pentapetalae</taxon>
        <taxon>rosids</taxon>
        <taxon>malvids</taxon>
        <taxon>Sapindales</taxon>
        <taxon>Meliaceae</taxon>
        <taxon>Melia</taxon>
    </lineage>
</organism>
<gene>
    <name evidence="1" type="ORF">OWV82_018806</name>
</gene>
<keyword evidence="2" id="KW-1185">Reference proteome</keyword>
<evidence type="ECO:0000313" key="1">
    <source>
        <dbReference type="EMBL" id="KAJ4708939.1"/>
    </source>
</evidence>
<name>A0ACC1XC80_MELAZ</name>
<evidence type="ECO:0000313" key="2">
    <source>
        <dbReference type="Proteomes" id="UP001164539"/>
    </source>
</evidence>
<dbReference type="EMBL" id="CM051403">
    <property type="protein sequence ID" value="KAJ4708939.1"/>
    <property type="molecule type" value="Genomic_DNA"/>
</dbReference>
<protein>
    <submittedName>
        <fullName evidence="1">MYB transcription factor</fullName>
    </submittedName>
</protein>